<evidence type="ECO:0000256" key="5">
    <source>
        <dbReference type="ARBA" id="ARBA00022737"/>
    </source>
</evidence>
<evidence type="ECO:0000256" key="4">
    <source>
        <dbReference type="ARBA" id="ARBA00022597"/>
    </source>
</evidence>
<evidence type="ECO:0000256" key="1">
    <source>
        <dbReference type="ARBA" id="ARBA00004202"/>
    </source>
</evidence>
<dbReference type="PANTHER" id="PTHR43790">
    <property type="entry name" value="CARBOHYDRATE TRANSPORT ATP-BINDING PROTEIN MG119-RELATED"/>
    <property type="match status" value="1"/>
</dbReference>
<proteinExistence type="predicted"/>
<evidence type="ECO:0000313" key="11">
    <source>
        <dbReference type="EMBL" id="SKA67820.1"/>
    </source>
</evidence>
<evidence type="ECO:0000313" key="12">
    <source>
        <dbReference type="Proteomes" id="UP000242432"/>
    </source>
</evidence>
<dbReference type="Gene3D" id="3.40.50.300">
    <property type="entry name" value="P-loop containing nucleotide triphosphate hydrolases"/>
    <property type="match status" value="2"/>
</dbReference>
<comment type="subcellular location">
    <subcellularLocation>
        <location evidence="1">Cell membrane</location>
        <topology evidence="1">Peripheral membrane protein</topology>
    </subcellularLocation>
</comment>
<dbReference type="CDD" id="cd03215">
    <property type="entry name" value="ABC_Carb_Monos_II"/>
    <property type="match status" value="1"/>
</dbReference>
<dbReference type="InterPro" id="IPR003439">
    <property type="entry name" value="ABC_transporter-like_ATP-bd"/>
</dbReference>
<dbReference type="EMBL" id="FUXX01000044">
    <property type="protein sequence ID" value="SKA67820.1"/>
    <property type="molecule type" value="Genomic_DNA"/>
</dbReference>
<feature type="domain" description="ABC transporter" evidence="10">
    <location>
        <begin position="10"/>
        <end position="247"/>
    </location>
</feature>
<name>A0A1T4VS81_9GAMM</name>
<keyword evidence="12" id="KW-1185">Reference proteome</keyword>
<evidence type="ECO:0000256" key="7">
    <source>
        <dbReference type="ARBA" id="ARBA00022840"/>
    </source>
</evidence>
<dbReference type="PROSITE" id="PS50893">
    <property type="entry name" value="ABC_TRANSPORTER_2"/>
    <property type="match status" value="2"/>
</dbReference>
<accession>A0A1T4VS81</accession>
<dbReference type="RefSeq" id="WP_078929333.1">
    <property type="nucleotide sequence ID" value="NZ_FUXX01000044.1"/>
</dbReference>
<reference evidence="12" key="1">
    <citation type="submission" date="2017-02" db="EMBL/GenBank/DDBJ databases">
        <authorList>
            <person name="Varghese N."/>
            <person name="Submissions S."/>
        </authorList>
    </citation>
    <scope>NUCLEOTIDE SEQUENCE [LARGE SCALE GENOMIC DNA]</scope>
    <source>
        <strain evidence="12">DSM 3072</strain>
    </source>
</reference>
<gene>
    <name evidence="11" type="ORF">SAMN02745213_01985</name>
</gene>
<dbReference type="FunFam" id="3.40.50.300:FF:000127">
    <property type="entry name" value="Ribose import ATP-binding protein RbsA"/>
    <property type="match status" value="1"/>
</dbReference>
<dbReference type="SUPFAM" id="SSF52540">
    <property type="entry name" value="P-loop containing nucleoside triphosphate hydrolases"/>
    <property type="match status" value="2"/>
</dbReference>
<feature type="domain" description="ABC transporter" evidence="10">
    <location>
        <begin position="261"/>
        <end position="506"/>
    </location>
</feature>
<keyword evidence="5" id="KW-0677">Repeat</keyword>
<evidence type="ECO:0000256" key="9">
    <source>
        <dbReference type="ARBA" id="ARBA00023136"/>
    </source>
</evidence>
<keyword evidence="4 11" id="KW-0762">Sugar transport</keyword>
<evidence type="ECO:0000259" key="10">
    <source>
        <dbReference type="PROSITE" id="PS50893"/>
    </source>
</evidence>
<dbReference type="GO" id="GO:0005886">
    <property type="term" value="C:plasma membrane"/>
    <property type="evidence" value="ECO:0007669"/>
    <property type="project" value="UniProtKB-SubCell"/>
</dbReference>
<dbReference type="Pfam" id="PF00005">
    <property type="entry name" value="ABC_tran"/>
    <property type="match status" value="2"/>
</dbReference>
<dbReference type="InterPro" id="IPR027417">
    <property type="entry name" value="P-loop_NTPase"/>
</dbReference>
<dbReference type="CDD" id="cd03216">
    <property type="entry name" value="ABC_Carb_Monos_I"/>
    <property type="match status" value="1"/>
</dbReference>
<evidence type="ECO:0000256" key="6">
    <source>
        <dbReference type="ARBA" id="ARBA00022741"/>
    </source>
</evidence>
<keyword evidence="6" id="KW-0547">Nucleotide-binding</keyword>
<keyword evidence="8" id="KW-1278">Translocase</keyword>
<dbReference type="Proteomes" id="UP000242432">
    <property type="component" value="Unassembled WGS sequence"/>
</dbReference>
<sequence>MALEDNEYILQMKHIDMFFPGVKALKDVSFNLKKGEIISLMGENGAGKSTLVKVLTGVYHKTNGEITFDGKVIEPTTPLASQQMGISTVYQEVNLCANLSVAENIYIGREPRGAFGRIDWATMQKNASDLLFRELGIDIDVTKELNFYPVAMQQMIAIARAIDTKCKVLILDEPTSSLSDKETERLFKIMRNLKSQGISIIFISHFLEQIYTICDRITVLRDGTYIGEYDIKSLPRIELISKMMGKEVKEGEIESNVDKSVPRENVFLETEHVTVPGKVKDLSMDIKEGEVVGFAGLLGSGRSEIAETLFGTLLKSSGNIYIDGTAVSVKTPMDMMKNRIAFCPEDRKVQGIIGDLSVRENIILALQAKNGMFKHMSRHRQNKLADYYINLLRIKVSDREQLIKNLSGGNQQKVIIARWLATEPNLLILDEPTRGIDVGTKSEIEALAVSLAKEKGMSVVFISGEMGEMVRTCSRVMVIRDHEKITELNDDEISTAHIMQAIAGDYHGKSC</sequence>
<keyword evidence="2" id="KW-0813">Transport</keyword>
<organism evidence="11 12">
    <name type="scientific">Succinivibrio dextrinosolvens DSM 3072</name>
    <dbReference type="NCBI Taxonomy" id="1123324"/>
    <lineage>
        <taxon>Bacteria</taxon>
        <taxon>Pseudomonadati</taxon>
        <taxon>Pseudomonadota</taxon>
        <taxon>Gammaproteobacteria</taxon>
        <taxon>Aeromonadales</taxon>
        <taxon>Succinivibrionaceae</taxon>
        <taxon>Succinivibrio</taxon>
    </lineage>
</organism>
<keyword evidence="7 11" id="KW-0067">ATP-binding</keyword>
<evidence type="ECO:0000256" key="3">
    <source>
        <dbReference type="ARBA" id="ARBA00022475"/>
    </source>
</evidence>
<keyword evidence="3" id="KW-1003">Cell membrane</keyword>
<dbReference type="GO" id="GO:0016887">
    <property type="term" value="F:ATP hydrolysis activity"/>
    <property type="evidence" value="ECO:0007669"/>
    <property type="project" value="InterPro"/>
</dbReference>
<dbReference type="SMART" id="SM00382">
    <property type="entry name" value="AAA"/>
    <property type="match status" value="2"/>
</dbReference>
<keyword evidence="9" id="KW-0472">Membrane</keyword>
<dbReference type="InterPro" id="IPR050107">
    <property type="entry name" value="ABC_carbohydrate_import_ATPase"/>
</dbReference>
<dbReference type="STRING" id="83771.SAMN02910357_01203"/>
<dbReference type="PROSITE" id="PS00211">
    <property type="entry name" value="ABC_TRANSPORTER_1"/>
    <property type="match status" value="1"/>
</dbReference>
<dbReference type="GO" id="GO:0005524">
    <property type="term" value="F:ATP binding"/>
    <property type="evidence" value="ECO:0007669"/>
    <property type="project" value="UniProtKB-KW"/>
</dbReference>
<dbReference type="AlphaFoldDB" id="A0A1T4VS81"/>
<evidence type="ECO:0000256" key="8">
    <source>
        <dbReference type="ARBA" id="ARBA00022967"/>
    </source>
</evidence>
<protein>
    <submittedName>
        <fullName evidence="11">Simple sugar transport system ATP-binding protein</fullName>
    </submittedName>
</protein>
<dbReference type="InterPro" id="IPR003593">
    <property type="entry name" value="AAA+_ATPase"/>
</dbReference>
<dbReference type="PANTHER" id="PTHR43790:SF9">
    <property type="entry name" value="GALACTOFURANOSE TRANSPORTER ATP-BINDING PROTEIN YTFR"/>
    <property type="match status" value="1"/>
</dbReference>
<dbReference type="InterPro" id="IPR017871">
    <property type="entry name" value="ABC_transporter-like_CS"/>
</dbReference>
<evidence type="ECO:0000256" key="2">
    <source>
        <dbReference type="ARBA" id="ARBA00022448"/>
    </source>
</evidence>